<dbReference type="GO" id="GO:0000149">
    <property type="term" value="F:SNARE binding"/>
    <property type="evidence" value="ECO:0007669"/>
    <property type="project" value="TreeGrafter"/>
</dbReference>
<sequence length="366" mass="42116">MEDRLNNIKNYFKKKSNDSEFVQRFGGVPQIGFRISFCESTKELKVKVIGARQLPTDYGNVKPQGYLVKVTFYPSKQKFETKTAKDSWPTINEEFSCILLPVKRIDDFFKGQFISFTVYATLGKEEEEQRQKEKPKSILKRYFSFSDGEEIISLRNNSFRRSGSQRRSSYNNSLSNRRTVGAVTYNLDRKLFTQKLRTGEISTPDIWRNITEITSGIQTQPRDGPKGSIELTLQYGVSEDGTNDVVEVTVTKFRCSLQTMQLHEKIGGQLYIKITAFEDEDLVQKMKSDKFEPTISLKLEANTSTLRATVDKYNLEDMKILIRLMSRNIVGKKTLLGKIEIDRNSSFWKEIVANPSVAITKMVNFE</sequence>
<dbReference type="InParanoid" id="A0A6P7EX47"/>
<dbReference type="AlphaFoldDB" id="A0A6P7EX47"/>
<dbReference type="CDD" id="cd00030">
    <property type="entry name" value="C2"/>
    <property type="match status" value="1"/>
</dbReference>
<reference evidence="4" key="1">
    <citation type="submission" date="2025-04" db="UniProtKB">
        <authorList>
            <consortium name="RefSeq"/>
        </authorList>
    </citation>
    <scope>IDENTIFICATION</scope>
    <source>
        <tissue evidence="4">Whole insect</tissue>
    </source>
</reference>
<dbReference type="FunCoup" id="A0A6P7EX47">
    <property type="interactions" value="5"/>
</dbReference>
<dbReference type="Pfam" id="PF00168">
    <property type="entry name" value="C2"/>
    <property type="match status" value="1"/>
</dbReference>
<dbReference type="GeneID" id="114324158"/>
<dbReference type="GO" id="GO:0030276">
    <property type="term" value="F:clathrin binding"/>
    <property type="evidence" value="ECO:0007669"/>
    <property type="project" value="TreeGrafter"/>
</dbReference>
<accession>A0A6P7EX47</accession>
<reference evidence="2" key="2">
    <citation type="submission" date="2025-05" db="UniProtKB">
        <authorList>
            <consortium name="EnsemblMetazoa"/>
        </authorList>
    </citation>
    <scope>IDENTIFICATION</scope>
</reference>
<organism evidence="4">
    <name type="scientific">Diabrotica virgifera virgifera</name>
    <name type="common">western corn rootworm</name>
    <dbReference type="NCBI Taxonomy" id="50390"/>
    <lineage>
        <taxon>Eukaryota</taxon>
        <taxon>Metazoa</taxon>
        <taxon>Ecdysozoa</taxon>
        <taxon>Arthropoda</taxon>
        <taxon>Hexapoda</taxon>
        <taxon>Insecta</taxon>
        <taxon>Pterygota</taxon>
        <taxon>Neoptera</taxon>
        <taxon>Endopterygota</taxon>
        <taxon>Coleoptera</taxon>
        <taxon>Polyphaga</taxon>
        <taxon>Cucujiformia</taxon>
        <taxon>Chrysomeloidea</taxon>
        <taxon>Chrysomelidae</taxon>
        <taxon>Galerucinae</taxon>
        <taxon>Diabroticina</taxon>
        <taxon>Diabroticites</taxon>
        <taxon>Diabrotica</taxon>
    </lineage>
</organism>
<dbReference type="GO" id="GO:0005544">
    <property type="term" value="F:calcium-dependent phospholipid binding"/>
    <property type="evidence" value="ECO:0007669"/>
    <property type="project" value="TreeGrafter"/>
</dbReference>
<name>A0A6P7EX47_DIAVI</name>
<dbReference type="GO" id="GO:0017156">
    <property type="term" value="P:calcium-ion regulated exocytosis"/>
    <property type="evidence" value="ECO:0007669"/>
    <property type="project" value="TreeGrafter"/>
</dbReference>
<evidence type="ECO:0000313" key="4">
    <source>
        <dbReference type="RefSeq" id="XP_028127709.1"/>
    </source>
</evidence>
<dbReference type="GO" id="GO:0070382">
    <property type="term" value="C:exocytic vesicle"/>
    <property type="evidence" value="ECO:0007669"/>
    <property type="project" value="TreeGrafter"/>
</dbReference>
<dbReference type="GO" id="GO:0005886">
    <property type="term" value="C:plasma membrane"/>
    <property type="evidence" value="ECO:0007669"/>
    <property type="project" value="TreeGrafter"/>
</dbReference>
<dbReference type="Proteomes" id="UP001652700">
    <property type="component" value="Unplaced"/>
</dbReference>
<dbReference type="PANTHER" id="PTHR10024:SF374">
    <property type="entry name" value="C2 DOMAIN-CONTAINING PROTEIN"/>
    <property type="match status" value="1"/>
</dbReference>
<keyword evidence="3" id="KW-1185">Reference proteome</keyword>
<protein>
    <submittedName>
        <fullName evidence="4">Uncharacterized protein LOC114324158</fullName>
    </submittedName>
</protein>
<evidence type="ECO:0000259" key="1">
    <source>
        <dbReference type="Pfam" id="PF00168"/>
    </source>
</evidence>
<dbReference type="PANTHER" id="PTHR10024">
    <property type="entry name" value="SYNAPTOTAGMIN"/>
    <property type="match status" value="1"/>
</dbReference>
<dbReference type="GO" id="GO:0001786">
    <property type="term" value="F:phosphatidylserine binding"/>
    <property type="evidence" value="ECO:0007669"/>
    <property type="project" value="TreeGrafter"/>
</dbReference>
<dbReference type="OrthoDB" id="8251120at2759"/>
<feature type="domain" description="C2" evidence="1">
    <location>
        <begin position="43"/>
        <end position="119"/>
    </location>
</feature>
<dbReference type="GO" id="GO:0005509">
    <property type="term" value="F:calcium ion binding"/>
    <property type="evidence" value="ECO:0007669"/>
    <property type="project" value="TreeGrafter"/>
</dbReference>
<dbReference type="EnsemblMetazoa" id="XM_028271908.2">
    <property type="protein sequence ID" value="XP_028127709.1"/>
    <property type="gene ID" value="LOC114324158"/>
</dbReference>
<dbReference type="SUPFAM" id="SSF49562">
    <property type="entry name" value="C2 domain (Calcium/lipid-binding domain, CaLB)"/>
    <property type="match status" value="1"/>
</dbReference>
<evidence type="ECO:0000313" key="3">
    <source>
        <dbReference type="Proteomes" id="UP001652700"/>
    </source>
</evidence>
<dbReference type="Gene3D" id="2.60.40.150">
    <property type="entry name" value="C2 domain"/>
    <property type="match status" value="1"/>
</dbReference>
<dbReference type="KEGG" id="dvv:114324158"/>
<dbReference type="InterPro" id="IPR035892">
    <property type="entry name" value="C2_domain_sf"/>
</dbReference>
<dbReference type="RefSeq" id="XP_028127709.1">
    <property type="nucleotide sequence ID" value="XM_028271908.1"/>
</dbReference>
<gene>
    <name evidence="4" type="primary">LOC114324158</name>
</gene>
<evidence type="ECO:0000313" key="2">
    <source>
        <dbReference type="EnsemblMetazoa" id="XP_028127709.1"/>
    </source>
</evidence>
<proteinExistence type="predicted"/>
<dbReference type="InterPro" id="IPR000008">
    <property type="entry name" value="C2_dom"/>
</dbReference>